<organism evidence="1 2">
    <name type="scientific">Cloacibacterium normanense</name>
    <dbReference type="NCBI Taxonomy" id="237258"/>
    <lineage>
        <taxon>Bacteria</taxon>
        <taxon>Pseudomonadati</taxon>
        <taxon>Bacteroidota</taxon>
        <taxon>Flavobacteriia</taxon>
        <taxon>Flavobacteriales</taxon>
        <taxon>Weeksellaceae</taxon>
    </lineage>
</organism>
<protein>
    <submittedName>
        <fullName evidence="1">Uncharacterized protein</fullName>
    </submittedName>
</protein>
<dbReference type="AlphaFoldDB" id="A0A1E5UE48"/>
<dbReference type="EMBL" id="MKGI01000064">
    <property type="protein sequence ID" value="OEL10945.1"/>
    <property type="molecule type" value="Genomic_DNA"/>
</dbReference>
<proteinExistence type="predicted"/>
<name>A0A1E5UE48_9FLAO</name>
<dbReference type="Proteomes" id="UP000095601">
    <property type="component" value="Unassembled WGS sequence"/>
</dbReference>
<sequence length="45" mass="5609">MVLFLIFCKDVKVKGKNIYRILKRIFKIFRQKKNLNFLRFALYLK</sequence>
<evidence type="ECO:0000313" key="2">
    <source>
        <dbReference type="Proteomes" id="UP000095601"/>
    </source>
</evidence>
<evidence type="ECO:0000313" key="1">
    <source>
        <dbReference type="EMBL" id="OEL10945.1"/>
    </source>
</evidence>
<gene>
    <name evidence="1" type="ORF">BHF72_2534</name>
</gene>
<comment type="caution">
    <text evidence="1">The sequence shown here is derived from an EMBL/GenBank/DDBJ whole genome shotgun (WGS) entry which is preliminary data.</text>
</comment>
<keyword evidence="2" id="KW-1185">Reference proteome</keyword>
<accession>A0A1E5UE48</accession>
<reference evidence="1 2" key="1">
    <citation type="submission" date="2016-09" db="EMBL/GenBank/DDBJ databases">
        <authorList>
            <person name="Capua I."/>
            <person name="De Benedictis P."/>
            <person name="Joannis T."/>
            <person name="Lombin L.H."/>
            <person name="Cattoli G."/>
        </authorList>
    </citation>
    <scope>NUCLEOTIDE SEQUENCE [LARGE SCALE GENOMIC DNA]</scope>
    <source>
        <strain evidence="1 2">NRS-1</strain>
    </source>
</reference>